<gene>
    <name evidence="6" type="ORF">BWQ96_07971</name>
</gene>
<dbReference type="GO" id="GO:0006543">
    <property type="term" value="P:L-glutamine catabolic process"/>
    <property type="evidence" value="ECO:0007669"/>
    <property type="project" value="TreeGrafter"/>
</dbReference>
<evidence type="ECO:0000256" key="3">
    <source>
        <dbReference type="ARBA" id="ARBA00012918"/>
    </source>
</evidence>
<evidence type="ECO:0000313" key="7">
    <source>
        <dbReference type="Proteomes" id="UP000247409"/>
    </source>
</evidence>
<dbReference type="CDD" id="cd07177">
    <property type="entry name" value="terB_like"/>
    <property type="match status" value="1"/>
</dbReference>
<dbReference type="Pfam" id="PF04960">
    <property type="entry name" value="Glutaminase"/>
    <property type="match status" value="1"/>
</dbReference>
<dbReference type="Gene3D" id="1.10.3680.10">
    <property type="entry name" value="TerB-like"/>
    <property type="match status" value="1"/>
</dbReference>
<organism evidence="6 7">
    <name type="scientific">Gracilariopsis chorda</name>
    <dbReference type="NCBI Taxonomy" id="448386"/>
    <lineage>
        <taxon>Eukaryota</taxon>
        <taxon>Rhodophyta</taxon>
        <taxon>Florideophyceae</taxon>
        <taxon>Rhodymeniophycidae</taxon>
        <taxon>Gracilariales</taxon>
        <taxon>Gracilariaceae</taxon>
        <taxon>Gracilariopsis</taxon>
    </lineage>
</organism>
<dbReference type="SUPFAM" id="SSF56601">
    <property type="entry name" value="beta-lactamase/transpeptidase-like"/>
    <property type="match status" value="1"/>
</dbReference>
<dbReference type="PANTHER" id="PTHR12544:SF29">
    <property type="entry name" value="GLUTAMINASE"/>
    <property type="match status" value="1"/>
</dbReference>
<dbReference type="InterPro" id="IPR015868">
    <property type="entry name" value="Glutaminase"/>
</dbReference>
<evidence type="ECO:0000256" key="2">
    <source>
        <dbReference type="ARBA" id="ARBA00011881"/>
    </source>
</evidence>
<sequence length="627" mass="69348">MSLSSITSPLSLECSDADILEGFGGSELGVTVKNVRDAVEECGIICASDPRLKNVLLALDAMDHDRKLTKREFFQAISDNVTLLHRIATKEMVIRDFQSFSTHLDYLKDSVEPETSGQNADYIPTLKNAPSDVFAVAFCSTDGQFYESGQSRQSFSIQSTCKPIMFALALQKMGTDKVLEWCGIEPSGRPFNDTKLMEDKRPFNPMVNSGALMTAALLAAEYPHILENDFPNKEDGAYAKELCDEILLPLWRTLSANGIVGDVGFCRDTFLSERDTADTNIGIAHIMKAQKGLPPNVSTQTMIDFYLRSCSLTSNTATMAVVASTLANGGKNPITGEQIFSVDVVKKTLSVLSFCGFYDNSGEFFFHTGVPSKSGVSGIVFLVLPNVGGFAIFSPRIDKHGNSVRGSLFAKRLMSHFTFHSYDSLSSLSTGCRLDPRYSCDFSRQRDIARLRWALKAGGEHARNFDRLLLNICVRVGLIDGKLDSSVIKMLTSSYESVMCTHLPRGRLEGILAELEHDVAEKALDSMYELVSAEAHSLNDTEKELILAAAVKVTTANHEISDRERSILRTLCQALRVDNCVLDMRLSLWEKELKKGRDRRLSAKAKEKAVDLDLDYAKSLVKKLQKR</sequence>
<comment type="similarity">
    <text evidence="1">Belongs to the glutaminase family.</text>
</comment>
<dbReference type="SUPFAM" id="SSF158682">
    <property type="entry name" value="TerB-like"/>
    <property type="match status" value="1"/>
</dbReference>
<reference evidence="6 7" key="1">
    <citation type="journal article" date="2018" name="Mol. Biol. Evol.">
        <title>Analysis of the draft genome of the red seaweed Gracilariopsis chorda provides insights into genome size evolution in Rhodophyta.</title>
        <authorList>
            <person name="Lee J."/>
            <person name="Yang E.C."/>
            <person name="Graf L."/>
            <person name="Yang J.H."/>
            <person name="Qiu H."/>
            <person name="Zel Zion U."/>
            <person name="Chan C.X."/>
            <person name="Stephens T.G."/>
            <person name="Weber A.P.M."/>
            <person name="Boo G.H."/>
            <person name="Boo S.M."/>
            <person name="Kim K.M."/>
            <person name="Shin Y."/>
            <person name="Jung M."/>
            <person name="Lee S.J."/>
            <person name="Yim H.S."/>
            <person name="Lee J.H."/>
            <person name="Bhattacharya D."/>
            <person name="Yoon H.S."/>
        </authorList>
    </citation>
    <scope>NUCLEOTIDE SEQUENCE [LARGE SCALE GENOMIC DNA]</scope>
    <source>
        <strain evidence="6 7">SKKU-2015</strain>
        <tissue evidence="6">Whole body</tissue>
    </source>
</reference>
<comment type="catalytic activity">
    <reaction evidence="5">
        <text>L-glutamine + H2O = L-glutamate + NH4(+)</text>
        <dbReference type="Rhea" id="RHEA:15889"/>
        <dbReference type="ChEBI" id="CHEBI:15377"/>
        <dbReference type="ChEBI" id="CHEBI:28938"/>
        <dbReference type="ChEBI" id="CHEBI:29985"/>
        <dbReference type="ChEBI" id="CHEBI:58359"/>
        <dbReference type="EC" id="3.5.1.2"/>
    </reaction>
</comment>
<dbReference type="GO" id="GO:0006537">
    <property type="term" value="P:glutamate biosynthetic process"/>
    <property type="evidence" value="ECO:0007669"/>
    <property type="project" value="TreeGrafter"/>
</dbReference>
<protein>
    <recommendedName>
        <fullName evidence="3">glutaminase</fullName>
        <ecNumber evidence="3">3.5.1.2</ecNumber>
    </recommendedName>
</protein>
<evidence type="ECO:0000256" key="1">
    <source>
        <dbReference type="ARBA" id="ARBA00011076"/>
    </source>
</evidence>
<dbReference type="EMBL" id="NBIV01000168">
    <property type="protein sequence ID" value="PXF42336.1"/>
    <property type="molecule type" value="Genomic_DNA"/>
</dbReference>
<keyword evidence="4" id="KW-0378">Hydrolase</keyword>
<comment type="subunit">
    <text evidence="2">Homotetramer.</text>
</comment>
<dbReference type="InterPro" id="IPR012338">
    <property type="entry name" value="Beta-lactam/transpept-like"/>
</dbReference>
<evidence type="ECO:0000256" key="5">
    <source>
        <dbReference type="ARBA" id="ARBA00049534"/>
    </source>
</evidence>
<accession>A0A2V3IJR4</accession>
<evidence type="ECO:0000313" key="6">
    <source>
        <dbReference type="EMBL" id="PXF42336.1"/>
    </source>
</evidence>
<proteinExistence type="inferred from homology"/>
<dbReference type="PANTHER" id="PTHR12544">
    <property type="entry name" value="GLUTAMINASE"/>
    <property type="match status" value="1"/>
</dbReference>
<dbReference type="InterPro" id="IPR029024">
    <property type="entry name" value="TerB-like"/>
</dbReference>
<name>A0A2V3IJR4_9FLOR</name>
<evidence type="ECO:0000256" key="4">
    <source>
        <dbReference type="ARBA" id="ARBA00022801"/>
    </source>
</evidence>
<dbReference type="EC" id="3.5.1.2" evidence="3"/>
<dbReference type="GO" id="GO:0004359">
    <property type="term" value="F:glutaminase activity"/>
    <property type="evidence" value="ECO:0007669"/>
    <property type="project" value="UniProtKB-EC"/>
</dbReference>
<dbReference type="Proteomes" id="UP000247409">
    <property type="component" value="Unassembled WGS sequence"/>
</dbReference>
<dbReference type="Gene3D" id="3.40.710.10">
    <property type="entry name" value="DD-peptidase/beta-lactamase superfamily"/>
    <property type="match status" value="1"/>
</dbReference>
<dbReference type="STRING" id="448386.A0A2V3IJR4"/>
<keyword evidence="7" id="KW-1185">Reference proteome</keyword>
<dbReference type="OrthoDB" id="9995210at2759"/>
<dbReference type="AlphaFoldDB" id="A0A2V3IJR4"/>
<comment type="caution">
    <text evidence="6">The sequence shown here is derived from an EMBL/GenBank/DDBJ whole genome shotgun (WGS) entry which is preliminary data.</text>
</comment>